<dbReference type="GO" id="GO:0005912">
    <property type="term" value="C:adherens junction"/>
    <property type="evidence" value="ECO:0007669"/>
    <property type="project" value="TreeGrafter"/>
</dbReference>
<evidence type="ECO:0000256" key="1">
    <source>
        <dbReference type="ARBA" id="ARBA00004370"/>
    </source>
</evidence>
<dbReference type="Proteomes" id="UP000288216">
    <property type="component" value="Unassembled WGS sequence"/>
</dbReference>
<dbReference type="SMART" id="SM00112">
    <property type="entry name" value="CA"/>
    <property type="match status" value="1"/>
</dbReference>
<evidence type="ECO:0000256" key="3">
    <source>
        <dbReference type="ARBA" id="ARBA00022837"/>
    </source>
</evidence>
<evidence type="ECO:0000256" key="6">
    <source>
        <dbReference type="SAM" id="MobiDB-lite"/>
    </source>
</evidence>
<sequence>MEHNEEAESYFNIEANSGVIRTMQQLDRELTPWHNITVIASELDNPSQLTQVPVAIQVLDVNDNMPELSEDYDTILCENAKPGQSEMSEREMEDSFPMDMGLSDLDLHM</sequence>
<organism evidence="8 9">
    <name type="scientific">Scyliorhinus torazame</name>
    <name type="common">Cloudy catshark</name>
    <name type="synonym">Catulus torazame</name>
    <dbReference type="NCBI Taxonomy" id="75743"/>
    <lineage>
        <taxon>Eukaryota</taxon>
        <taxon>Metazoa</taxon>
        <taxon>Chordata</taxon>
        <taxon>Craniata</taxon>
        <taxon>Vertebrata</taxon>
        <taxon>Chondrichthyes</taxon>
        <taxon>Elasmobranchii</taxon>
        <taxon>Galeomorphii</taxon>
        <taxon>Galeoidea</taxon>
        <taxon>Carcharhiniformes</taxon>
        <taxon>Scyliorhinidae</taxon>
        <taxon>Scyliorhinus</taxon>
    </lineage>
</organism>
<evidence type="ECO:0000313" key="8">
    <source>
        <dbReference type="EMBL" id="GCB81917.1"/>
    </source>
</evidence>
<evidence type="ECO:0000256" key="2">
    <source>
        <dbReference type="ARBA" id="ARBA00022737"/>
    </source>
</evidence>
<comment type="subcellular location">
    <subcellularLocation>
        <location evidence="1">Membrane</location>
    </subcellularLocation>
</comment>
<dbReference type="GO" id="GO:0044331">
    <property type="term" value="P:cell-cell adhesion mediated by cadherin"/>
    <property type="evidence" value="ECO:0007669"/>
    <property type="project" value="TreeGrafter"/>
</dbReference>
<dbReference type="FunFam" id="2.60.40.60:FF:000092">
    <property type="entry name" value="Protocadherin 8"/>
    <property type="match status" value="1"/>
</dbReference>
<dbReference type="GO" id="GO:0016339">
    <property type="term" value="P:calcium-dependent cell-cell adhesion via plasma membrane cell adhesion molecules"/>
    <property type="evidence" value="ECO:0007669"/>
    <property type="project" value="TreeGrafter"/>
</dbReference>
<name>A0A401Q9C1_SCYTO</name>
<dbReference type="GO" id="GO:0034332">
    <property type="term" value="P:adherens junction organization"/>
    <property type="evidence" value="ECO:0007669"/>
    <property type="project" value="TreeGrafter"/>
</dbReference>
<dbReference type="OrthoDB" id="6250271at2759"/>
<dbReference type="Pfam" id="PF00028">
    <property type="entry name" value="Cadherin"/>
    <property type="match status" value="1"/>
</dbReference>
<dbReference type="PANTHER" id="PTHR24027:SF106">
    <property type="entry name" value="CADHERIN-18"/>
    <property type="match status" value="1"/>
</dbReference>
<dbReference type="GO" id="GO:0008013">
    <property type="term" value="F:beta-catenin binding"/>
    <property type="evidence" value="ECO:0007669"/>
    <property type="project" value="TreeGrafter"/>
</dbReference>
<keyword evidence="2" id="KW-0677">Repeat</keyword>
<gene>
    <name evidence="8" type="ORF">scyTo_0021486</name>
</gene>
<accession>A0A401Q9C1</accession>
<dbReference type="EMBL" id="BFAA01019166">
    <property type="protein sequence ID" value="GCB81917.1"/>
    <property type="molecule type" value="Genomic_DNA"/>
</dbReference>
<dbReference type="PRINTS" id="PR00205">
    <property type="entry name" value="CADHERIN"/>
</dbReference>
<proteinExistence type="predicted"/>
<keyword evidence="9" id="KW-1185">Reference proteome</keyword>
<dbReference type="PROSITE" id="PS00232">
    <property type="entry name" value="CADHERIN_1"/>
    <property type="match status" value="1"/>
</dbReference>
<dbReference type="GO" id="GO:0000902">
    <property type="term" value="P:cell morphogenesis"/>
    <property type="evidence" value="ECO:0007669"/>
    <property type="project" value="TreeGrafter"/>
</dbReference>
<dbReference type="GO" id="GO:0007156">
    <property type="term" value="P:homophilic cell adhesion via plasma membrane adhesion molecules"/>
    <property type="evidence" value="ECO:0007669"/>
    <property type="project" value="InterPro"/>
</dbReference>
<protein>
    <recommendedName>
        <fullName evidence="7">Cadherin domain-containing protein</fullName>
    </recommendedName>
</protein>
<dbReference type="SUPFAM" id="SSF49313">
    <property type="entry name" value="Cadherin-like"/>
    <property type="match status" value="1"/>
</dbReference>
<dbReference type="Gene3D" id="2.60.40.60">
    <property type="entry name" value="Cadherins"/>
    <property type="match status" value="1"/>
</dbReference>
<dbReference type="GO" id="GO:0045296">
    <property type="term" value="F:cadherin binding"/>
    <property type="evidence" value="ECO:0007669"/>
    <property type="project" value="TreeGrafter"/>
</dbReference>
<feature type="domain" description="Cadherin" evidence="7">
    <location>
        <begin position="1"/>
        <end position="68"/>
    </location>
</feature>
<dbReference type="CDD" id="cd11304">
    <property type="entry name" value="Cadherin_repeat"/>
    <property type="match status" value="1"/>
</dbReference>
<dbReference type="InterPro" id="IPR039808">
    <property type="entry name" value="Cadherin"/>
</dbReference>
<dbReference type="PANTHER" id="PTHR24027">
    <property type="entry name" value="CADHERIN-23"/>
    <property type="match status" value="1"/>
</dbReference>
<keyword evidence="3 5" id="KW-0106">Calcium</keyword>
<dbReference type="GO" id="GO:0005509">
    <property type="term" value="F:calcium ion binding"/>
    <property type="evidence" value="ECO:0007669"/>
    <property type="project" value="UniProtKB-UniRule"/>
</dbReference>
<evidence type="ECO:0000313" key="9">
    <source>
        <dbReference type="Proteomes" id="UP000288216"/>
    </source>
</evidence>
<comment type="caution">
    <text evidence="8">The sequence shown here is derived from an EMBL/GenBank/DDBJ whole genome shotgun (WGS) entry which is preliminary data.</text>
</comment>
<reference evidence="8 9" key="1">
    <citation type="journal article" date="2018" name="Nat. Ecol. Evol.">
        <title>Shark genomes provide insights into elasmobranch evolution and the origin of vertebrates.</title>
        <authorList>
            <person name="Hara Y"/>
            <person name="Yamaguchi K"/>
            <person name="Onimaru K"/>
            <person name="Kadota M"/>
            <person name="Koyanagi M"/>
            <person name="Keeley SD"/>
            <person name="Tatsumi K"/>
            <person name="Tanaka K"/>
            <person name="Motone F"/>
            <person name="Kageyama Y"/>
            <person name="Nozu R"/>
            <person name="Adachi N"/>
            <person name="Nishimura O"/>
            <person name="Nakagawa R"/>
            <person name="Tanegashima C"/>
            <person name="Kiyatake I"/>
            <person name="Matsumoto R"/>
            <person name="Murakumo K"/>
            <person name="Nishida K"/>
            <person name="Terakita A"/>
            <person name="Kuratani S"/>
            <person name="Sato K"/>
            <person name="Hyodo S Kuraku.S."/>
        </authorList>
    </citation>
    <scope>NUCLEOTIDE SEQUENCE [LARGE SCALE GENOMIC DNA]</scope>
</reference>
<evidence type="ECO:0000256" key="5">
    <source>
        <dbReference type="PROSITE-ProRule" id="PRU00043"/>
    </source>
</evidence>
<dbReference type="InterPro" id="IPR015919">
    <property type="entry name" value="Cadherin-like_sf"/>
</dbReference>
<dbReference type="PROSITE" id="PS50268">
    <property type="entry name" value="CADHERIN_2"/>
    <property type="match status" value="1"/>
</dbReference>
<evidence type="ECO:0000256" key="4">
    <source>
        <dbReference type="ARBA" id="ARBA00023136"/>
    </source>
</evidence>
<feature type="region of interest" description="Disordered" evidence="6">
    <location>
        <begin position="81"/>
        <end position="109"/>
    </location>
</feature>
<keyword evidence="4" id="KW-0472">Membrane</keyword>
<dbReference type="STRING" id="75743.A0A401Q9C1"/>
<dbReference type="InterPro" id="IPR020894">
    <property type="entry name" value="Cadherin_CS"/>
</dbReference>
<dbReference type="InterPro" id="IPR002126">
    <property type="entry name" value="Cadherin-like_dom"/>
</dbReference>
<dbReference type="GO" id="GO:0016342">
    <property type="term" value="C:catenin complex"/>
    <property type="evidence" value="ECO:0007669"/>
    <property type="project" value="TreeGrafter"/>
</dbReference>
<evidence type="ECO:0000259" key="7">
    <source>
        <dbReference type="PROSITE" id="PS50268"/>
    </source>
</evidence>
<dbReference type="AlphaFoldDB" id="A0A401Q9C1"/>
<dbReference type="GO" id="GO:0016477">
    <property type="term" value="P:cell migration"/>
    <property type="evidence" value="ECO:0007669"/>
    <property type="project" value="TreeGrafter"/>
</dbReference>
<dbReference type="GO" id="GO:0007043">
    <property type="term" value="P:cell-cell junction assembly"/>
    <property type="evidence" value="ECO:0007669"/>
    <property type="project" value="TreeGrafter"/>
</dbReference>